<dbReference type="Gene3D" id="3.30.420.10">
    <property type="entry name" value="Ribonuclease H-like superfamily/Ribonuclease H"/>
    <property type="match status" value="1"/>
</dbReference>
<dbReference type="HAMAP" id="MF_01899">
    <property type="entry name" value="RNase_D"/>
    <property type="match status" value="1"/>
</dbReference>
<comment type="cofactor">
    <cofactor evidence="6">
        <name>a divalent metal cation</name>
        <dbReference type="ChEBI" id="CHEBI:60240"/>
    </cofactor>
</comment>
<evidence type="ECO:0000256" key="4">
    <source>
        <dbReference type="ARBA" id="ARBA00022801"/>
    </source>
</evidence>
<comment type="similarity">
    <text evidence="6">Belongs to the RNase D family.</text>
</comment>
<dbReference type="InterPro" id="IPR006292">
    <property type="entry name" value="RNase_D"/>
</dbReference>
<dbReference type="InterPro" id="IPR010997">
    <property type="entry name" value="HRDC-like_sf"/>
</dbReference>
<evidence type="ECO:0000256" key="3">
    <source>
        <dbReference type="ARBA" id="ARBA00022722"/>
    </source>
</evidence>
<evidence type="ECO:0000259" key="7">
    <source>
        <dbReference type="PROSITE" id="PS50967"/>
    </source>
</evidence>
<keyword evidence="9" id="KW-1185">Reference proteome</keyword>
<dbReference type="InterPro" id="IPR036397">
    <property type="entry name" value="RNaseH_sf"/>
</dbReference>
<evidence type="ECO:0000256" key="1">
    <source>
        <dbReference type="ARBA" id="ARBA00022490"/>
    </source>
</evidence>
<dbReference type="SUPFAM" id="SSF53098">
    <property type="entry name" value="Ribonuclease H-like"/>
    <property type="match status" value="1"/>
</dbReference>
<sequence>MSSNALSGGSESDSVRWYFVDSEAALDSACEALSGCDVIGVDTEFMRETTFYPQPALIQLGSSEEAWLIDPVALSPTPALRRLLGEEGPLKIFHACGEDLEIFQRWMGDVPSPMVDTQLAHALLCDEISISYQRLVAHWMQVHLPKDETRSNWLLRPLSAEQCRYAALDVCWLPALWRRQSAQLGADRRLGWLHEECAALLDSARGERDPDLWYLRHRNAWRLTPRQLAAFQRLCGWREQAVRHRDLPRGWLASDALLMEIAAAMPTNRHELAAIDGVKPGFIKRDGDAVLALVAQAAQFDDQELPHALPSPLDATYKRRMKALKQQVRERAEALSLPPELLATRRDLEKWIAADLHAAPWPFFGGWRGEILNAILVDTLESFE</sequence>
<dbReference type="NCBIfam" id="TIGR01388">
    <property type="entry name" value="rnd"/>
    <property type="match status" value="1"/>
</dbReference>
<dbReference type="SUPFAM" id="SSF47819">
    <property type="entry name" value="HRDC-like"/>
    <property type="match status" value="2"/>
</dbReference>
<dbReference type="PROSITE" id="PS50967">
    <property type="entry name" value="HRDC"/>
    <property type="match status" value="1"/>
</dbReference>
<dbReference type="CDD" id="cd06142">
    <property type="entry name" value="RNaseD_exo"/>
    <property type="match status" value="1"/>
</dbReference>
<evidence type="ECO:0000256" key="6">
    <source>
        <dbReference type="HAMAP-Rule" id="MF_01899"/>
    </source>
</evidence>
<dbReference type="GO" id="GO:0033890">
    <property type="term" value="F:ribonuclease D activity"/>
    <property type="evidence" value="ECO:0007669"/>
    <property type="project" value="UniProtKB-EC"/>
</dbReference>
<comment type="caution">
    <text evidence="8">The sequence shown here is derived from an EMBL/GenBank/DDBJ whole genome shotgun (WGS) entry which is preliminary data.</text>
</comment>
<protein>
    <recommendedName>
        <fullName evidence="6">Ribonuclease D</fullName>
        <shortName evidence="6">RNase D</shortName>
        <ecNumber evidence="6">3.1.13.5</ecNumber>
    </recommendedName>
</protein>
<keyword evidence="5 6" id="KW-0269">Exonuclease</keyword>
<keyword evidence="3 6" id="KW-0540">Nuclease</keyword>
<dbReference type="InterPro" id="IPR002562">
    <property type="entry name" value="3'-5'_exonuclease_dom"/>
</dbReference>
<dbReference type="InterPro" id="IPR012337">
    <property type="entry name" value="RNaseH-like_sf"/>
</dbReference>
<keyword evidence="1 6" id="KW-0963">Cytoplasm</keyword>
<dbReference type="Pfam" id="PF00570">
    <property type="entry name" value="HRDC"/>
    <property type="match status" value="1"/>
</dbReference>
<dbReference type="EC" id="3.1.13.5" evidence="6"/>
<evidence type="ECO:0000313" key="8">
    <source>
        <dbReference type="EMBL" id="MFC0269688.1"/>
    </source>
</evidence>
<evidence type="ECO:0000313" key="9">
    <source>
        <dbReference type="Proteomes" id="UP001589814"/>
    </source>
</evidence>
<dbReference type="Gene3D" id="1.10.150.80">
    <property type="entry name" value="HRDC domain"/>
    <property type="match status" value="2"/>
</dbReference>
<feature type="domain" description="HRDC" evidence="7">
    <location>
        <begin position="224"/>
        <end position="304"/>
    </location>
</feature>
<reference evidence="8 9" key="1">
    <citation type="submission" date="2024-09" db="EMBL/GenBank/DDBJ databases">
        <authorList>
            <person name="Sun Q."/>
            <person name="Mori K."/>
        </authorList>
    </citation>
    <scope>NUCLEOTIDE SEQUENCE [LARGE SCALE GENOMIC DNA]</scope>
    <source>
        <strain evidence="8 9">CCM 7415</strain>
    </source>
</reference>
<keyword evidence="4 6" id="KW-0378">Hydrolase</keyword>
<dbReference type="RefSeq" id="WP_019952520.1">
    <property type="nucleotide sequence ID" value="NZ_JBHLVX010000065.1"/>
</dbReference>
<dbReference type="InterPro" id="IPR044876">
    <property type="entry name" value="HRDC_dom_sf"/>
</dbReference>
<comment type="catalytic activity">
    <reaction evidence="6">
        <text>Exonucleolytic cleavage that removes extra residues from the 3'-terminus of tRNA to produce 5'-mononucleotides.</text>
        <dbReference type="EC" id="3.1.13.5"/>
    </reaction>
</comment>
<comment type="subcellular location">
    <subcellularLocation>
        <location evidence="6">Cytoplasm</location>
    </subcellularLocation>
</comment>
<dbReference type="SMART" id="SM00474">
    <property type="entry name" value="35EXOc"/>
    <property type="match status" value="1"/>
</dbReference>
<proteinExistence type="inferred from homology"/>
<dbReference type="PANTHER" id="PTHR47649:SF1">
    <property type="entry name" value="RIBONUCLEASE D"/>
    <property type="match status" value="1"/>
</dbReference>
<name>A0ABV6G7R6_9GAMM</name>
<gene>
    <name evidence="6 8" type="primary">rnd</name>
    <name evidence="8" type="ORF">ACFFHW_17130</name>
</gene>
<dbReference type="InterPro" id="IPR048579">
    <property type="entry name" value="RNAseD_HRDC_C"/>
</dbReference>
<dbReference type="EMBL" id="JBHLVX010000065">
    <property type="protein sequence ID" value="MFC0269688.1"/>
    <property type="molecule type" value="Genomic_DNA"/>
</dbReference>
<organism evidence="8 9">
    <name type="scientific">Kushneria aurantia</name>
    <dbReference type="NCBI Taxonomy" id="504092"/>
    <lineage>
        <taxon>Bacteria</taxon>
        <taxon>Pseudomonadati</taxon>
        <taxon>Pseudomonadota</taxon>
        <taxon>Gammaproteobacteria</taxon>
        <taxon>Oceanospirillales</taxon>
        <taxon>Halomonadaceae</taxon>
        <taxon>Kushneria</taxon>
    </lineage>
</organism>
<dbReference type="Pfam" id="PF21293">
    <property type="entry name" value="RNAseD_HRDC_C"/>
    <property type="match status" value="1"/>
</dbReference>
<evidence type="ECO:0000256" key="2">
    <source>
        <dbReference type="ARBA" id="ARBA00022694"/>
    </source>
</evidence>
<dbReference type="PANTHER" id="PTHR47649">
    <property type="entry name" value="RIBONUCLEASE D"/>
    <property type="match status" value="1"/>
</dbReference>
<dbReference type="InterPro" id="IPR051086">
    <property type="entry name" value="RNase_D-like"/>
</dbReference>
<dbReference type="InterPro" id="IPR002121">
    <property type="entry name" value="HRDC_dom"/>
</dbReference>
<dbReference type="Proteomes" id="UP001589814">
    <property type="component" value="Unassembled WGS sequence"/>
</dbReference>
<dbReference type="SMART" id="SM00341">
    <property type="entry name" value="HRDC"/>
    <property type="match status" value="1"/>
</dbReference>
<comment type="function">
    <text evidence="6">Exonuclease involved in the 3' processing of various precursor tRNAs. Initiates hydrolysis at the 3'-terminus of an RNA molecule and releases 5'-mononucleotides.</text>
</comment>
<keyword evidence="2 6" id="KW-0819">tRNA processing</keyword>
<dbReference type="Pfam" id="PF01612">
    <property type="entry name" value="DNA_pol_A_exo1"/>
    <property type="match status" value="1"/>
</dbReference>
<accession>A0ABV6G7R6</accession>
<evidence type="ECO:0000256" key="5">
    <source>
        <dbReference type="ARBA" id="ARBA00022839"/>
    </source>
</evidence>